<keyword evidence="6 7" id="KW-0472">Membrane</keyword>
<evidence type="ECO:0000256" key="3">
    <source>
        <dbReference type="ARBA" id="ARBA00022692"/>
    </source>
</evidence>
<dbReference type="GO" id="GO:0006820">
    <property type="term" value="P:monoatomic anion transport"/>
    <property type="evidence" value="ECO:0007669"/>
    <property type="project" value="TreeGrafter"/>
</dbReference>
<dbReference type="InterPro" id="IPR036259">
    <property type="entry name" value="MFS_trans_sf"/>
</dbReference>
<dbReference type="FunFam" id="1.20.1250.20:FF:000003">
    <property type="entry name" value="Solute carrier family 17 member 3"/>
    <property type="match status" value="1"/>
</dbReference>
<feature type="transmembrane region" description="Helical" evidence="7">
    <location>
        <begin position="195"/>
        <end position="213"/>
    </location>
</feature>
<proteinExistence type="predicted"/>
<keyword evidence="2" id="KW-0813">Transport</keyword>
<evidence type="ECO:0008006" key="10">
    <source>
        <dbReference type="Google" id="ProtNLM"/>
    </source>
</evidence>
<evidence type="ECO:0000256" key="5">
    <source>
        <dbReference type="ARBA" id="ARBA00022989"/>
    </source>
</evidence>
<dbReference type="InterPro" id="IPR050382">
    <property type="entry name" value="MFS_Na/Anion_cotransporter"/>
</dbReference>
<keyword evidence="9" id="KW-1185">Reference proteome</keyword>
<dbReference type="AlphaFoldDB" id="A0A8X6XEM7"/>
<evidence type="ECO:0000313" key="8">
    <source>
        <dbReference type="EMBL" id="GFY50396.1"/>
    </source>
</evidence>
<evidence type="ECO:0000256" key="2">
    <source>
        <dbReference type="ARBA" id="ARBA00022448"/>
    </source>
</evidence>
<dbReference type="GO" id="GO:0015293">
    <property type="term" value="F:symporter activity"/>
    <property type="evidence" value="ECO:0007669"/>
    <property type="project" value="UniProtKB-KW"/>
</dbReference>
<comment type="caution">
    <text evidence="8">The sequence shown here is derived from an EMBL/GenBank/DDBJ whole genome shotgun (WGS) entry which is preliminary data.</text>
</comment>
<evidence type="ECO:0000256" key="4">
    <source>
        <dbReference type="ARBA" id="ARBA00022847"/>
    </source>
</evidence>
<keyword evidence="3 7" id="KW-0812">Transmembrane</keyword>
<protein>
    <recommendedName>
        <fullName evidence="10">Inorganic phosphate cotransporter</fullName>
    </recommendedName>
</protein>
<dbReference type="EMBL" id="BMAV01007449">
    <property type="protein sequence ID" value="GFY50396.1"/>
    <property type="molecule type" value="Genomic_DNA"/>
</dbReference>
<feature type="transmembrane region" description="Helical" evidence="7">
    <location>
        <begin position="126"/>
        <end position="142"/>
    </location>
</feature>
<feature type="transmembrane region" description="Helical" evidence="7">
    <location>
        <begin position="101"/>
        <end position="120"/>
    </location>
</feature>
<name>A0A8X6XEM7_9ARAC</name>
<dbReference type="PANTHER" id="PTHR11662">
    <property type="entry name" value="SOLUTE CARRIER FAMILY 17"/>
    <property type="match status" value="1"/>
</dbReference>
<gene>
    <name evidence="8" type="primary">SLC17A5</name>
    <name evidence="8" type="ORF">TNIN_71491</name>
</gene>
<dbReference type="PANTHER" id="PTHR11662:SF399">
    <property type="entry name" value="FI19708P1-RELATED"/>
    <property type="match status" value="1"/>
</dbReference>
<evidence type="ECO:0000313" key="9">
    <source>
        <dbReference type="Proteomes" id="UP000886998"/>
    </source>
</evidence>
<evidence type="ECO:0000256" key="1">
    <source>
        <dbReference type="ARBA" id="ARBA00004141"/>
    </source>
</evidence>
<reference evidence="8" key="1">
    <citation type="submission" date="2020-08" db="EMBL/GenBank/DDBJ databases">
        <title>Multicomponent nature underlies the extraordinary mechanical properties of spider dragline silk.</title>
        <authorList>
            <person name="Kono N."/>
            <person name="Nakamura H."/>
            <person name="Mori M."/>
            <person name="Yoshida Y."/>
            <person name="Ohtoshi R."/>
            <person name="Malay A.D."/>
            <person name="Moran D.A.P."/>
            <person name="Tomita M."/>
            <person name="Numata K."/>
            <person name="Arakawa K."/>
        </authorList>
    </citation>
    <scope>NUCLEOTIDE SEQUENCE</scope>
</reference>
<accession>A0A8X6XEM7</accession>
<feature type="transmembrane region" description="Helical" evidence="7">
    <location>
        <begin position="20"/>
        <end position="39"/>
    </location>
</feature>
<keyword evidence="5 7" id="KW-1133">Transmembrane helix</keyword>
<keyword evidence="4" id="KW-0769">Symport</keyword>
<organism evidence="8 9">
    <name type="scientific">Trichonephila inaurata madagascariensis</name>
    <dbReference type="NCBI Taxonomy" id="2747483"/>
    <lineage>
        <taxon>Eukaryota</taxon>
        <taxon>Metazoa</taxon>
        <taxon>Ecdysozoa</taxon>
        <taxon>Arthropoda</taxon>
        <taxon>Chelicerata</taxon>
        <taxon>Arachnida</taxon>
        <taxon>Araneae</taxon>
        <taxon>Araneomorphae</taxon>
        <taxon>Entelegynae</taxon>
        <taxon>Araneoidea</taxon>
        <taxon>Nephilidae</taxon>
        <taxon>Trichonephila</taxon>
        <taxon>Trichonephila inaurata</taxon>
    </lineage>
</organism>
<dbReference type="Proteomes" id="UP000886998">
    <property type="component" value="Unassembled WGS sequence"/>
</dbReference>
<evidence type="ECO:0000256" key="6">
    <source>
        <dbReference type="ARBA" id="ARBA00023136"/>
    </source>
</evidence>
<dbReference type="OrthoDB" id="6427820at2759"/>
<evidence type="ECO:0000256" key="7">
    <source>
        <dbReference type="SAM" id="Phobius"/>
    </source>
</evidence>
<dbReference type="SUPFAM" id="SSF103473">
    <property type="entry name" value="MFS general substrate transporter"/>
    <property type="match status" value="1"/>
</dbReference>
<sequence>MSNLDCQDTGKKYKTPWKKITMNVGTWAGVVGMFGQYWITYFFLSVQPTYLGTVLHFSHIENGYLNSLPYIPQILVTWIASYASDVLVNKGYASTDIVRKVCNSLSCIGFSFCLLGVAYAGCDKSLNIICLVTALIIAGFGYPASQIVPLDMTIVFAGTLMGIVSTMASISGVIMPLIVGALTTKEQTLGQWSKVFYISAGINFTSGILFAMFGSAKLQGWDTLGSEDNNLAGVDNEAFDEKSTETCNTKPQETKNGSDMSYVIIDRL</sequence>
<dbReference type="Gene3D" id="1.20.1250.20">
    <property type="entry name" value="MFS general substrate transporter like domains"/>
    <property type="match status" value="1"/>
</dbReference>
<feature type="transmembrane region" description="Helical" evidence="7">
    <location>
        <begin position="154"/>
        <end position="183"/>
    </location>
</feature>
<comment type="subcellular location">
    <subcellularLocation>
        <location evidence="1">Membrane</location>
        <topology evidence="1">Multi-pass membrane protein</topology>
    </subcellularLocation>
</comment>
<dbReference type="GO" id="GO:0016020">
    <property type="term" value="C:membrane"/>
    <property type="evidence" value="ECO:0007669"/>
    <property type="project" value="UniProtKB-SubCell"/>
</dbReference>